<keyword evidence="2" id="KW-0472">Membrane</keyword>
<name>A0A9P3FYY6_9APHY</name>
<evidence type="ECO:0000256" key="1">
    <source>
        <dbReference type="SAM" id="MobiDB-lite"/>
    </source>
</evidence>
<feature type="compositionally biased region" description="Polar residues" evidence="1">
    <location>
        <begin position="302"/>
        <end position="314"/>
    </location>
</feature>
<organism evidence="3 4">
    <name type="scientific">Phanerochaete sordida</name>
    <dbReference type="NCBI Taxonomy" id="48140"/>
    <lineage>
        <taxon>Eukaryota</taxon>
        <taxon>Fungi</taxon>
        <taxon>Dikarya</taxon>
        <taxon>Basidiomycota</taxon>
        <taxon>Agaricomycotina</taxon>
        <taxon>Agaricomycetes</taxon>
        <taxon>Polyporales</taxon>
        <taxon>Phanerochaetaceae</taxon>
        <taxon>Phanerochaete</taxon>
    </lineage>
</organism>
<sequence>MVPANIPDLSRFQTAYFALFIAGGHVGVPALIILFTLSKQVHRPASVINFCITWVIYSVAYSLLMYTGKHGDEYPPFGLCLAQAAMVHGAPPMAAVAGLGVVLQAYSTFQLPWQHRQTVRLSKVPRWLLLLLTVAPPYLVFAGFAAATAVAGLRRREVVKAETRLYCSLERGTGQLEDFSGPIFCTVLLAIIVALEVAMIIQYWHGWLRVKQVFPLANRKPSLSPWLRVSLFTLYSLATLLACISFLTPYASPLPYMIQAALPVVATLLFASQSDIYHTATSWMRRPRSEDDVPYTPGGGWSTTESTRGSTQLTGHLTLSSEA</sequence>
<dbReference type="Proteomes" id="UP000703269">
    <property type="component" value="Unassembled WGS sequence"/>
</dbReference>
<feature type="region of interest" description="Disordered" evidence="1">
    <location>
        <begin position="288"/>
        <end position="314"/>
    </location>
</feature>
<feature type="transmembrane region" description="Helical" evidence="2">
    <location>
        <begin position="86"/>
        <end position="106"/>
    </location>
</feature>
<feature type="transmembrane region" description="Helical" evidence="2">
    <location>
        <begin position="47"/>
        <end position="66"/>
    </location>
</feature>
<accession>A0A9P3FYY6</accession>
<keyword evidence="4" id="KW-1185">Reference proteome</keyword>
<protein>
    <submittedName>
        <fullName evidence="3">Uncharacterized protein</fullName>
    </submittedName>
</protein>
<dbReference type="OrthoDB" id="3046318at2759"/>
<feature type="transmembrane region" description="Helical" evidence="2">
    <location>
        <begin position="15"/>
        <end position="35"/>
    </location>
</feature>
<feature type="transmembrane region" description="Helical" evidence="2">
    <location>
        <begin position="225"/>
        <end position="250"/>
    </location>
</feature>
<evidence type="ECO:0000313" key="4">
    <source>
        <dbReference type="Proteomes" id="UP000703269"/>
    </source>
</evidence>
<evidence type="ECO:0000313" key="3">
    <source>
        <dbReference type="EMBL" id="GJE85818.1"/>
    </source>
</evidence>
<dbReference type="AlphaFoldDB" id="A0A9P3FYY6"/>
<keyword evidence="2" id="KW-1133">Transmembrane helix</keyword>
<feature type="transmembrane region" description="Helical" evidence="2">
    <location>
        <begin position="127"/>
        <end position="153"/>
    </location>
</feature>
<feature type="transmembrane region" description="Helical" evidence="2">
    <location>
        <begin position="179"/>
        <end position="204"/>
    </location>
</feature>
<reference evidence="3 4" key="1">
    <citation type="submission" date="2021-08" db="EMBL/GenBank/DDBJ databases">
        <title>Draft Genome Sequence of Phanerochaete sordida strain YK-624.</title>
        <authorList>
            <person name="Mori T."/>
            <person name="Dohra H."/>
            <person name="Suzuki T."/>
            <person name="Kawagishi H."/>
            <person name="Hirai H."/>
        </authorList>
    </citation>
    <scope>NUCLEOTIDE SEQUENCE [LARGE SCALE GENOMIC DNA]</scope>
    <source>
        <strain evidence="3 4">YK-624</strain>
    </source>
</reference>
<evidence type="ECO:0000256" key="2">
    <source>
        <dbReference type="SAM" id="Phobius"/>
    </source>
</evidence>
<proteinExistence type="predicted"/>
<feature type="transmembrane region" description="Helical" evidence="2">
    <location>
        <begin position="256"/>
        <end position="278"/>
    </location>
</feature>
<comment type="caution">
    <text evidence="3">The sequence shown here is derived from an EMBL/GenBank/DDBJ whole genome shotgun (WGS) entry which is preliminary data.</text>
</comment>
<keyword evidence="2" id="KW-0812">Transmembrane</keyword>
<dbReference type="EMBL" id="BPQB01000003">
    <property type="protein sequence ID" value="GJE85818.1"/>
    <property type="molecule type" value="Genomic_DNA"/>
</dbReference>
<gene>
    <name evidence="3" type="ORF">PsYK624_018970</name>
</gene>